<feature type="transmembrane region" description="Helical" evidence="10">
    <location>
        <begin position="232"/>
        <end position="251"/>
    </location>
</feature>
<evidence type="ECO:0000256" key="5">
    <source>
        <dbReference type="ARBA" id="ARBA00022692"/>
    </source>
</evidence>
<dbReference type="PROSITE" id="PS50883">
    <property type="entry name" value="EAL"/>
    <property type="match status" value="1"/>
</dbReference>
<name>A0A1S2CKZ2_AERSO</name>
<dbReference type="InterPro" id="IPR035919">
    <property type="entry name" value="EAL_sf"/>
</dbReference>
<dbReference type="InterPro" id="IPR050706">
    <property type="entry name" value="Cyclic-di-GMP_PDE-like"/>
</dbReference>
<dbReference type="SMART" id="SM00052">
    <property type="entry name" value="EAL"/>
    <property type="match status" value="1"/>
</dbReference>
<comment type="subcellular location">
    <subcellularLocation>
        <location evidence="1">Cell membrane</location>
        <topology evidence="1">Multi-pass membrane protein</topology>
    </subcellularLocation>
</comment>
<dbReference type="RefSeq" id="WP_052443806.1">
    <property type="nucleotide sequence ID" value="NZ_CDBW01000001.1"/>
</dbReference>
<evidence type="ECO:0000313" key="12">
    <source>
        <dbReference type="EMBL" id="OHY89392.1"/>
    </source>
</evidence>
<evidence type="ECO:0000256" key="8">
    <source>
        <dbReference type="ARBA" id="ARBA00023136"/>
    </source>
</evidence>
<feature type="transmembrane region" description="Helical" evidence="10">
    <location>
        <begin position="12"/>
        <end position="35"/>
    </location>
</feature>
<dbReference type="Pfam" id="PF12792">
    <property type="entry name" value="CSS-motif"/>
    <property type="match status" value="1"/>
</dbReference>
<sequence length="514" mass="57856">MKLNQASINNKIKIFATVFPMVALINLCGVALFYYDFIGSQRHLVENASNKAMNLLNKVLDFADQANVTVLEGADGTCNSSLSLLREHVAMVPFVQSINIVNNNNVYCSSLLDLILASDTPSLNQNGRLLIIPGDRIKKNYPLMVLRQAKWNLSALSAVDGLYIKMILGVSRDYSRMTLIVGNNTLNDQGVFNSVNNDTPFVSSMETSHSYPFKIKAEISNKIALSKFKKDYVTLVIGVFILSLFIGAQLIRARSMPISFLDELKRGLNNHEFTPFFQPLICAQTKKMIGIEVLMRWNHPEDGLIRPDLFIPQAESSGIIIEMTSMIINDVIQYLHVNRHLFKPGFHICFNITSAHFDSDDILHDCQSFQSVCGMNGWKLVLELTERSVLSDTPEVMNRILTLSSMGVDLSIDDFGTGYSNLTTLQKFKFNSIKIDQSFVSKIGNEENSQHILDSVIMMAKRMGLTLVAEGIEIEEQEKYLCNHGVDILQGYLYGKPMSPTNFLDYFLSYRNLY</sequence>
<keyword evidence="6" id="KW-0378">Hydrolase</keyword>
<evidence type="ECO:0000256" key="6">
    <source>
        <dbReference type="ARBA" id="ARBA00022801"/>
    </source>
</evidence>
<dbReference type="AlphaFoldDB" id="A0A1S2CKZ2"/>
<keyword evidence="8 10" id="KW-0472">Membrane</keyword>
<dbReference type="SUPFAM" id="SSF141868">
    <property type="entry name" value="EAL domain-like"/>
    <property type="match status" value="1"/>
</dbReference>
<dbReference type="InterPro" id="IPR024744">
    <property type="entry name" value="CSS-motif_dom"/>
</dbReference>
<dbReference type="GeneID" id="58920439"/>
<comment type="catalytic activity">
    <reaction evidence="9">
        <text>3',3'-c-di-GMP + H2O = 5'-phosphoguanylyl(3'-&gt;5')guanosine + H(+)</text>
        <dbReference type="Rhea" id="RHEA:24902"/>
        <dbReference type="ChEBI" id="CHEBI:15377"/>
        <dbReference type="ChEBI" id="CHEBI:15378"/>
        <dbReference type="ChEBI" id="CHEBI:58754"/>
        <dbReference type="ChEBI" id="CHEBI:58805"/>
        <dbReference type="EC" id="3.1.4.52"/>
    </reaction>
</comment>
<evidence type="ECO:0000256" key="9">
    <source>
        <dbReference type="ARBA" id="ARBA00034290"/>
    </source>
</evidence>
<accession>A0A1S2CKZ2</accession>
<dbReference type="InterPro" id="IPR001633">
    <property type="entry name" value="EAL_dom"/>
</dbReference>
<dbReference type="Pfam" id="PF00563">
    <property type="entry name" value="EAL"/>
    <property type="match status" value="1"/>
</dbReference>
<dbReference type="EMBL" id="MKFU01000047">
    <property type="protein sequence ID" value="OHY89392.1"/>
    <property type="molecule type" value="Genomic_DNA"/>
</dbReference>
<keyword evidence="5 10" id="KW-0812">Transmembrane</keyword>
<gene>
    <name evidence="12" type="ORF">BJD16_20610</name>
</gene>
<reference evidence="12 13" key="1">
    <citation type="submission" date="2016-09" db="EMBL/GenBank/DDBJ databases">
        <title>Draft Genome Sequence of Aeromonas sobria Strain 08005, Isolated from Sick Rana catesbeiana.</title>
        <authorList>
            <person name="Yang Q."/>
        </authorList>
    </citation>
    <scope>NUCLEOTIDE SEQUENCE [LARGE SCALE GENOMIC DNA]</scope>
    <source>
        <strain evidence="12 13">08005</strain>
    </source>
</reference>
<dbReference type="STRING" id="646.BJD16_20610"/>
<evidence type="ECO:0000259" key="11">
    <source>
        <dbReference type="PROSITE" id="PS50883"/>
    </source>
</evidence>
<dbReference type="GO" id="GO:0071111">
    <property type="term" value="F:cyclic-guanylate-specific phosphodiesterase activity"/>
    <property type="evidence" value="ECO:0007669"/>
    <property type="project" value="UniProtKB-EC"/>
</dbReference>
<dbReference type="OrthoDB" id="675397at2"/>
<evidence type="ECO:0000256" key="7">
    <source>
        <dbReference type="ARBA" id="ARBA00022989"/>
    </source>
</evidence>
<dbReference type="PANTHER" id="PTHR33121">
    <property type="entry name" value="CYCLIC DI-GMP PHOSPHODIESTERASE PDEF"/>
    <property type="match status" value="1"/>
</dbReference>
<protein>
    <recommendedName>
        <fullName evidence="2">cyclic-guanylate-specific phosphodiesterase</fullName>
        <ecNumber evidence="2">3.1.4.52</ecNumber>
    </recommendedName>
</protein>
<proteinExistence type="predicted"/>
<evidence type="ECO:0000256" key="10">
    <source>
        <dbReference type="SAM" id="Phobius"/>
    </source>
</evidence>
<organism evidence="12 13">
    <name type="scientific">Aeromonas sobria</name>
    <dbReference type="NCBI Taxonomy" id="646"/>
    <lineage>
        <taxon>Bacteria</taxon>
        <taxon>Pseudomonadati</taxon>
        <taxon>Pseudomonadota</taxon>
        <taxon>Gammaproteobacteria</taxon>
        <taxon>Aeromonadales</taxon>
        <taxon>Aeromonadaceae</taxon>
        <taxon>Aeromonas</taxon>
    </lineage>
</organism>
<dbReference type="CDD" id="cd01948">
    <property type="entry name" value="EAL"/>
    <property type="match status" value="1"/>
</dbReference>
<dbReference type="Gene3D" id="3.20.20.450">
    <property type="entry name" value="EAL domain"/>
    <property type="match status" value="1"/>
</dbReference>
<dbReference type="PANTHER" id="PTHR33121:SF80">
    <property type="entry name" value="CYCLIC DI-GMP PHOSPHODIESTERASE PDEL"/>
    <property type="match status" value="1"/>
</dbReference>
<evidence type="ECO:0000256" key="3">
    <source>
        <dbReference type="ARBA" id="ARBA00022475"/>
    </source>
</evidence>
<evidence type="ECO:0000256" key="2">
    <source>
        <dbReference type="ARBA" id="ARBA00012282"/>
    </source>
</evidence>
<keyword evidence="7 10" id="KW-1133">Transmembrane helix</keyword>
<evidence type="ECO:0000256" key="1">
    <source>
        <dbReference type="ARBA" id="ARBA00004651"/>
    </source>
</evidence>
<evidence type="ECO:0000313" key="13">
    <source>
        <dbReference type="Proteomes" id="UP000179934"/>
    </source>
</evidence>
<feature type="domain" description="EAL" evidence="11">
    <location>
        <begin position="257"/>
        <end position="511"/>
    </location>
</feature>
<evidence type="ECO:0000256" key="4">
    <source>
        <dbReference type="ARBA" id="ARBA00022636"/>
    </source>
</evidence>
<keyword evidence="4" id="KW-0973">c-di-GMP</keyword>
<keyword evidence="3" id="KW-1003">Cell membrane</keyword>
<dbReference type="EC" id="3.1.4.52" evidence="2"/>
<dbReference type="GO" id="GO:0005886">
    <property type="term" value="C:plasma membrane"/>
    <property type="evidence" value="ECO:0007669"/>
    <property type="project" value="UniProtKB-SubCell"/>
</dbReference>
<dbReference type="Proteomes" id="UP000179934">
    <property type="component" value="Unassembled WGS sequence"/>
</dbReference>
<comment type="caution">
    <text evidence="12">The sequence shown here is derived from an EMBL/GenBank/DDBJ whole genome shotgun (WGS) entry which is preliminary data.</text>
</comment>